<accession>A0A2C1F146</accession>
<protein>
    <submittedName>
        <fullName evidence="1">Uncharacterized protein</fullName>
    </submittedName>
</protein>
<comment type="caution">
    <text evidence="1">The sequence shown here is derived from an EMBL/GenBank/DDBJ whole genome shotgun (WGS) entry which is preliminary data.</text>
</comment>
<dbReference type="Proteomes" id="UP000220900">
    <property type="component" value="Unassembled WGS sequence"/>
</dbReference>
<evidence type="ECO:0000313" key="2">
    <source>
        <dbReference type="Proteomes" id="UP000220900"/>
    </source>
</evidence>
<gene>
    <name evidence="1" type="ORF">CN491_25210</name>
</gene>
<name>A0A2C1F146_BACCE</name>
<organism evidence="1 2">
    <name type="scientific">Bacillus cereus</name>
    <dbReference type="NCBI Taxonomy" id="1396"/>
    <lineage>
        <taxon>Bacteria</taxon>
        <taxon>Bacillati</taxon>
        <taxon>Bacillota</taxon>
        <taxon>Bacilli</taxon>
        <taxon>Bacillales</taxon>
        <taxon>Bacillaceae</taxon>
        <taxon>Bacillus</taxon>
        <taxon>Bacillus cereus group</taxon>
    </lineage>
</organism>
<reference evidence="1 2" key="1">
    <citation type="submission" date="2017-09" db="EMBL/GenBank/DDBJ databases">
        <title>Large-scale bioinformatics analysis of Bacillus genomes uncovers conserved roles of natural products in bacterial physiology.</title>
        <authorList>
            <consortium name="Agbiome Team Llc"/>
            <person name="Bleich R.M."/>
            <person name="Grubbs K.J."/>
            <person name="Santa Maria K.C."/>
            <person name="Allen S.E."/>
            <person name="Farag S."/>
            <person name="Shank E.A."/>
            <person name="Bowers A."/>
        </authorList>
    </citation>
    <scope>NUCLEOTIDE SEQUENCE [LARGE SCALE GENOMIC DNA]</scope>
    <source>
        <strain evidence="1 2">AFS002368</strain>
    </source>
</reference>
<dbReference type="RefSeq" id="WP_098269632.1">
    <property type="nucleotide sequence ID" value="NZ_JAXUHO010000007.1"/>
</dbReference>
<dbReference type="AlphaFoldDB" id="A0A2C1F146"/>
<dbReference type="EMBL" id="NTZF01000038">
    <property type="protein sequence ID" value="PES90384.1"/>
    <property type="molecule type" value="Genomic_DNA"/>
</dbReference>
<sequence length="166" mass="19438">MKKKLLIGVLIVVAILGITLAFLVNKANNMKDEFTSFREELDKDFFPLLKDTHKHFETVIQKGESYELQNWYLIEDDGMTSNLKYSRKIKDVRDRIVNTDVKNEDTLELKKNVLNSLSLMESALKDINTFYGDDNSHLLWNTLSMDIEKLNQNIKKQNEILGKYYK</sequence>
<evidence type="ECO:0000313" key="1">
    <source>
        <dbReference type="EMBL" id="PES90384.1"/>
    </source>
</evidence>
<proteinExistence type="predicted"/>